<dbReference type="Proteomes" id="UP000799424">
    <property type="component" value="Unassembled WGS sequence"/>
</dbReference>
<evidence type="ECO:0000313" key="2">
    <source>
        <dbReference type="Proteomes" id="UP000799424"/>
    </source>
</evidence>
<accession>A0A6A7A039</accession>
<evidence type="ECO:0000313" key="1">
    <source>
        <dbReference type="EMBL" id="KAF2826057.1"/>
    </source>
</evidence>
<gene>
    <name evidence="1" type="ORF">CC86DRAFT_293655</name>
</gene>
<name>A0A6A7A039_9PLEO</name>
<dbReference type="AlphaFoldDB" id="A0A6A7A039"/>
<reference evidence="1" key="1">
    <citation type="journal article" date="2020" name="Stud. Mycol.">
        <title>101 Dothideomycetes genomes: a test case for predicting lifestyles and emergence of pathogens.</title>
        <authorList>
            <person name="Haridas S."/>
            <person name="Albert R."/>
            <person name="Binder M."/>
            <person name="Bloem J."/>
            <person name="Labutti K."/>
            <person name="Salamov A."/>
            <person name="Andreopoulos B."/>
            <person name="Baker S."/>
            <person name="Barry K."/>
            <person name="Bills G."/>
            <person name="Bluhm B."/>
            <person name="Cannon C."/>
            <person name="Castanera R."/>
            <person name="Culley D."/>
            <person name="Daum C."/>
            <person name="Ezra D."/>
            <person name="Gonzalez J."/>
            <person name="Henrissat B."/>
            <person name="Kuo A."/>
            <person name="Liang C."/>
            <person name="Lipzen A."/>
            <person name="Lutzoni F."/>
            <person name="Magnuson J."/>
            <person name="Mondo S."/>
            <person name="Nolan M."/>
            <person name="Ohm R."/>
            <person name="Pangilinan J."/>
            <person name="Park H.-J."/>
            <person name="Ramirez L."/>
            <person name="Alfaro M."/>
            <person name="Sun H."/>
            <person name="Tritt A."/>
            <person name="Yoshinaga Y."/>
            <person name="Zwiers L.-H."/>
            <person name="Turgeon B."/>
            <person name="Goodwin S."/>
            <person name="Spatafora J."/>
            <person name="Crous P."/>
            <person name="Grigoriev I."/>
        </authorList>
    </citation>
    <scope>NUCLEOTIDE SEQUENCE</scope>
    <source>
        <strain evidence="1">CBS 113818</strain>
    </source>
</reference>
<organism evidence="1 2">
    <name type="scientific">Ophiobolus disseminans</name>
    <dbReference type="NCBI Taxonomy" id="1469910"/>
    <lineage>
        <taxon>Eukaryota</taxon>
        <taxon>Fungi</taxon>
        <taxon>Dikarya</taxon>
        <taxon>Ascomycota</taxon>
        <taxon>Pezizomycotina</taxon>
        <taxon>Dothideomycetes</taxon>
        <taxon>Pleosporomycetidae</taxon>
        <taxon>Pleosporales</taxon>
        <taxon>Pleosporineae</taxon>
        <taxon>Phaeosphaeriaceae</taxon>
        <taxon>Ophiobolus</taxon>
    </lineage>
</organism>
<protein>
    <recommendedName>
        <fullName evidence="3">BED-type domain-containing protein</fullName>
    </recommendedName>
</protein>
<keyword evidence="2" id="KW-1185">Reference proteome</keyword>
<proteinExistence type="predicted"/>
<evidence type="ECO:0008006" key="3">
    <source>
        <dbReference type="Google" id="ProtNLM"/>
    </source>
</evidence>
<dbReference type="OrthoDB" id="3787432at2759"/>
<dbReference type="EMBL" id="MU006227">
    <property type="protein sequence ID" value="KAF2826057.1"/>
    <property type="molecule type" value="Genomic_DNA"/>
</dbReference>
<sequence>MSSSSCSQVPAQSAIPSIFHSASSRCLKKARATTPASPASSSALFGVTQEQPTGDYSSVGERFEVNFGHVYRQNKLLESTRLSYRVRHKSQLNSNRELAPIWRYGLWLCRQCHLSRTPNDAKTINGTAYITQHLRSVHRIDPATGLLPESPTPSRFSSPFEAAKVAGSGTVISHTPWQEDAL</sequence>